<keyword evidence="2" id="KW-1185">Reference proteome</keyword>
<dbReference type="AlphaFoldDB" id="A0A6A6G310"/>
<evidence type="ECO:0000313" key="2">
    <source>
        <dbReference type="Proteomes" id="UP000799538"/>
    </source>
</evidence>
<organism evidence="1 2">
    <name type="scientific">Elsinoe ampelina</name>
    <dbReference type="NCBI Taxonomy" id="302913"/>
    <lineage>
        <taxon>Eukaryota</taxon>
        <taxon>Fungi</taxon>
        <taxon>Dikarya</taxon>
        <taxon>Ascomycota</taxon>
        <taxon>Pezizomycotina</taxon>
        <taxon>Dothideomycetes</taxon>
        <taxon>Dothideomycetidae</taxon>
        <taxon>Myriangiales</taxon>
        <taxon>Elsinoaceae</taxon>
        <taxon>Elsinoe</taxon>
    </lineage>
</organism>
<sequence length="165" mass="18489">MGLSLYHTEYSNIMMVWHVLMTSTTRQRQGICICEPLPLIHQPVGNRRPLICLARSLNDKVQNHFRITLTILLATNPDMLGIPTPAKCFICCRHGILSRLRSKSVCSEIGSTSGPFIPYYQHLGPLTGDHVKPGLLAANRVSRHFARESAFLLIKETVKGLDILE</sequence>
<name>A0A6A6G310_9PEZI</name>
<dbReference type="Proteomes" id="UP000799538">
    <property type="component" value="Unassembled WGS sequence"/>
</dbReference>
<reference evidence="2" key="1">
    <citation type="journal article" date="2020" name="Stud. Mycol.">
        <title>101 Dothideomycetes genomes: A test case for predicting lifestyles and emergence of pathogens.</title>
        <authorList>
            <person name="Haridas S."/>
            <person name="Albert R."/>
            <person name="Binder M."/>
            <person name="Bloem J."/>
            <person name="LaButti K."/>
            <person name="Salamov A."/>
            <person name="Andreopoulos B."/>
            <person name="Baker S."/>
            <person name="Barry K."/>
            <person name="Bills G."/>
            <person name="Bluhm B."/>
            <person name="Cannon C."/>
            <person name="Castanera R."/>
            <person name="Culley D."/>
            <person name="Daum C."/>
            <person name="Ezra D."/>
            <person name="Gonzalez J."/>
            <person name="Henrissat B."/>
            <person name="Kuo A."/>
            <person name="Liang C."/>
            <person name="Lipzen A."/>
            <person name="Lutzoni F."/>
            <person name="Magnuson J."/>
            <person name="Mondo S."/>
            <person name="Nolan M."/>
            <person name="Ohm R."/>
            <person name="Pangilinan J."/>
            <person name="Park H.-J."/>
            <person name="Ramirez L."/>
            <person name="Alfaro M."/>
            <person name="Sun H."/>
            <person name="Tritt A."/>
            <person name="Yoshinaga Y."/>
            <person name="Zwiers L.-H."/>
            <person name="Turgeon B."/>
            <person name="Goodwin S."/>
            <person name="Spatafora J."/>
            <person name="Crous P."/>
            <person name="Grigoriev I."/>
        </authorList>
    </citation>
    <scope>NUCLEOTIDE SEQUENCE [LARGE SCALE GENOMIC DNA]</scope>
    <source>
        <strain evidence="2">CECT 20119</strain>
    </source>
</reference>
<gene>
    <name evidence="1" type="ORF">BDZ85DRAFT_32290</name>
</gene>
<dbReference type="EMBL" id="ML992513">
    <property type="protein sequence ID" value="KAF2220136.1"/>
    <property type="molecule type" value="Genomic_DNA"/>
</dbReference>
<proteinExistence type="predicted"/>
<accession>A0A6A6G310</accession>
<protein>
    <submittedName>
        <fullName evidence="1">Uncharacterized protein</fullName>
    </submittedName>
</protein>
<evidence type="ECO:0000313" key="1">
    <source>
        <dbReference type="EMBL" id="KAF2220136.1"/>
    </source>
</evidence>